<keyword evidence="1" id="KW-1133">Transmembrane helix</keyword>
<dbReference type="Proteomes" id="UP000613512">
    <property type="component" value="Unassembled WGS sequence"/>
</dbReference>
<gene>
    <name evidence="2" type="ORF">GCM10008025_23820</name>
</gene>
<evidence type="ECO:0000313" key="3">
    <source>
        <dbReference type="Proteomes" id="UP000613512"/>
    </source>
</evidence>
<dbReference type="AlphaFoldDB" id="A0A916WA11"/>
<keyword evidence="1" id="KW-0472">Membrane</keyword>
<keyword evidence="1" id="KW-0812">Transmembrane</keyword>
<dbReference type="RefSeq" id="WP_188384888.1">
    <property type="nucleotide sequence ID" value="NZ_BMEY01000011.1"/>
</dbReference>
<evidence type="ECO:0000256" key="1">
    <source>
        <dbReference type="SAM" id="Phobius"/>
    </source>
</evidence>
<name>A0A916WA11_9BACI</name>
<feature type="transmembrane region" description="Helical" evidence="1">
    <location>
        <begin position="6"/>
        <end position="29"/>
    </location>
</feature>
<accession>A0A916WA11</accession>
<protein>
    <submittedName>
        <fullName evidence="2">Uncharacterized protein</fullName>
    </submittedName>
</protein>
<comment type="caution">
    <text evidence="2">The sequence shown here is derived from an EMBL/GenBank/DDBJ whole genome shotgun (WGS) entry which is preliminary data.</text>
</comment>
<organism evidence="2 3">
    <name type="scientific">Ornithinibacillus halotolerans</name>
    <dbReference type="NCBI Taxonomy" id="1274357"/>
    <lineage>
        <taxon>Bacteria</taxon>
        <taxon>Bacillati</taxon>
        <taxon>Bacillota</taxon>
        <taxon>Bacilli</taxon>
        <taxon>Bacillales</taxon>
        <taxon>Bacillaceae</taxon>
        <taxon>Ornithinibacillus</taxon>
    </lineage>
</organism>
<reference evidence="2" key="1">
    <citation type="journal article" date="2014" name="Int. J. Syst. Evol. Microbiol.">
        <title>Complete genome sequence of Corynebacterium casei LMG S-19264T (=DSM 44701T), isolated from a smear-ripened cheese.</title>
        <authorList>
            <consortium name="US DOE Joint Genome Institute (JGI-PGF)"/>
            <person name="Walter F."/>
            <person name="Albersmeier A."/>
            <person name="Kalinowski J."/>
            <person name="Ruckert C."/>
        </authorList>
    </citation>
    <scope>NUCLEOTIDE SEQUENCE</scope>
    <source>
        <strain evidence="2">CGMCC 1.12408</strain>
    </source>
</reference>
<evidence type="ECO:0000313" key="2">
    <source>
        <dbReference type="EMBL" id="GGA79657.1"/>
    </source>
</evidence>
<keyword evidence="3" id="KW-1185">Reference proteome</keyword>
<dbReference type="EMBL" id="BMEY01000011">
    <property type="protein sequence ID" value="GGA79657.1"/>
    <property type="molecule type" value="Genomic_DNA"/>
</dbReference>
<reference evidence="2" key="2">
    <citation type="submission" date="2020-09" db="EMBL/GenBank/DDBJ databases">
        <authorList>
            <person name="Sun Q."/>
            <person name="Zhou Y."/>
        </authorList>
    </citation>
    <scope>NUCLEOTIDE SEQUENCE</scope>
    <source>
        <strain evidence="2">CGMCC 1.12408</strain>
    </source>
</reference>
<proteinExistence type="predicted"/>
<sequence>MDASVWQIISIVGYSLAGILFLVAIIMFFKLDIWAIIGDLTGRTAAKQIERIREENSKTGQKRYGPSAFNIERGELTEPITKSKKLKKSANTWRFGRRHKTEDFTEKLPDNTQVLVDSGESMADGTQVLADGTDVLNNGTEVLPHGTQVLTDDTEVLHEGTQVLAMDSDIPLSEGTQVLHHEQSYREASSTTVLEITEDLTDEEHPSIKQDIDFKIMKDVKITHTEEIL</sequence>